<dbReference type="PANTHER" id="PTHR46577">
    <property type="entry name" value="HTH-TYPE TRANSCRIPTIONAL REGULATORY PROTEIN GABR"/>
    <property type="match status" value="1"/>
</dbReference>
<evidence type="ECO:0000256" key="1">
    <source>
        <dbReference type="ARBA" id="ARBA00005384"/>
    </source>
</evidence>
<keyword evidence="8" id="KW-1185">Reference proteome</keyword>
<dbReference type="InterPro" id="IPR051446">
    <property type="entry name" value="HTH_trans_reg/aminotransferase"/>
</dbReference>
<dbReference type="AlphaFoldDB" id="A0A1A6B3F9"/>
<dbReference type="GO" id="GO:0003677">
    <property type="term" value="F:DNA binding"/>
    <property type="evidence" value="ECO:0007669"/>
    <property type="project" value="UniProtKB-KW"/>
</dbReference>
<dbReference type="Pfam" id="PF00155">
    <property type="entry name" value="Aminotran_1_2"/>
    <property type="match status" value="1"/>
</dbReference>
<proteinExistence type="inferred from homology"/>
<dbReference type="EMBL" id="LROS01000003">
    <property type="protein sequence ID" value="OBR96808.1"/>
    <property type="molecule type" value="Genomic_DNA"/>
</dbReference>
<keyword evidence="5" id="KW-0804">Transcription</keyword>
<evidence type="ECO:0000256" key="2">
    <source>
        <dbReference type="ARBA" id="ARBA00022898"/>
    </source>
</evidence>
<comment type="caution">
    <text evidence="7">The sequence shown here is derived from an EMBL/GenBank/DDBJ whole genome shotgun (WGS) entry which is preliminary data.</text>
</comment>
<evidence type="ECO:0000313" key="7">
    <source>
        <dbReference type="EMBL" id="OBR96808.1"/>
    </source>
</evidence>
<feature type="domain" description="HTH gntR-type" evidence="6">
    <location>
        <begin position="12"/>
        <end position="80"/>
    </location>
</feature>
<dbReference type="GO" id="GO:0030170">
    <property type="term" value="F:pyridoxal phosphate binding"/>
    <property type="evidence" value="ECO:0007669"/>
    <property type="project" value="InterPro"/>
</dbReference>
<dbReference type="PANTHER" id="PTHR46577:SF1">
    <property type="entry name" value="HTH-TYPE TRANSCRIPTIONAL REGULATORY PROTEIN GABR"/>
    <property type="match status" value="1"/>
</dbReference>
<keyword evidence="4" id="KW-0238">DNA-binding</keyword>
<dbReference type="InterPro" id="IPR015421">
    <property type="entry name" value="PyrdxlP-dep_Trfase_major"/>
</dbReference>
<dbReference type="InterPro" id="IPR015424">
    <property type="entry name" value="PyrdxlP-dep_Trfase"/>
</dbReference>
<dbReference type="SMART" id="SM00345">
    <property type="entry name" value="HTH_GNTR"/>
    <property type="match status" value="1"/>
</dbReference>
<dbReference type="InterPro" id="IPR000524">
    <property type="entry name" value="Tscrpt_reg_HTH_GntR"/>
</dbReference>
<dbReference type="CDD" id="cd00609">
    <property type="entry name" value="AAT_like"/>
    <property type="match status" value="1"/>
</dbReference>
<comment type="similarity">
    <text evidence="1">In the C-terminal section; belongs to the class-I pyridoxal-phosphate-dependent aminotransferase family.</text>
</comment>
<dbReference type="SUPFAM" id="SSF53383">
    <property type="entry name" value="PLP-dependent transferases"/>
    <property type="match status" value="1"/>
</dbReference>
<dbReference type="InterPro" id="IPR004839">
    <property type="entry name" value="Aminotransferase_I/II_large"/>
</dbReference>
<dbReference type="Gene3D" id="1.10.10.10">
    <property type="entry name" value="Winged helix-like DNA-binding domain superfamily/Winged helix DNA-binding domain"/>
    <property type="match status" value="1"/>
</dbReference>
<dbReference type="RefSeq" id="WP_065076757.1">
    <property type="nucleotide sequence ID" value="NZ_LROS01000003.1"/>
</dbReference>
<gene>
    <name evidence="7" type="primary">gabR_2</name>
    <name evidence="7" type="ORF">CLRAG_03170</name>
</gene>
<dbReference type="Pfam" id="PF00392">
    <property type="entry name" value="GntR"/>
    <property type="match status" value="1"/>
</dbReference>
<evidence type="ECO:0000259" key="6">
    <source>
        <dbReference type="PROSITE" id="PS50949"/>
    </source>
</evidence>
<keyword evidence="2" id="KW-0663">Pyridoxal phosphate</keyword>
<evidence type="ECO:0000256" key="3">
    <source>
        <dbReference type="ARBA" id="ARBA00023015"/>
    </source>
</evidence>
<dbReference type="InterPro" id="IPR036388">
    <property type="entry name" value="WH-like_DNA-bd_sf"/>
</dbReference>
<protein>
    <submittedName>
        <fullName evidence="7">HTH-type transcriptional regulatory protein GabR</fullName>
    </submittedName>
</protein>
<dbReference type="Proteomes" id="UP000093954">
    <property type="component" value="Unassembled WGS sequence"/>
</dbReference>
<dbReference type="PATRIC" id="fig|1353534.3.peg.326"/>
<dbReference type="SUPFAM" id="SSF46785">
    <property type="entry name" value="Winged helix' DNA-binding domain"/>
    <property type="match status" value="1"/>
</dbReference>
<evidence type="ECO:0000256" key="4">
    <source>
        <dbReference type="ARBA" id="ARBA00023125"/>
    </source>
</evidence>
<dbReference type="PROSITE" id="PS50949">
    <property type="entry name" value="HTH_GNTR"/>
    <property type="match status" value="1"/>
</dbReference>
<evidence type="ECO:0000256" key="5">
    <source>
        <dbReference type="ARBA" id="ARBA00023163"/>
    </source>
</evidence>
<accession>A0A1A6B3F9</accession>
<dbReference type="CDD" id="cd07377">
    <property type="entry name" value="WHTH_GntR"/>
    <property type="match status" value="1"/>
</dbReference>
<reference evidence="7 8" key="1">
    <citation type="journal article" date="2012" name="Front. Microbiol.">
        <title>Draft Genome Sequence of the Virulent Strain 01-B526 of the Fish Pathogen Aeromonas salmonicida.</title>
        <authorList>
            <person name="Charette S.J."/>
            <person name="Brochu F."/>
            <person name="Boyle B."/>
            <person name="Filion G."/>
            <person name="Tanaka K.H."/>
            <person name="Derome N."/>
        </authorList>
    </citation>
    <scope>NUCLEOTIDE SEQUENCE [LARGE SCALE GENOMIC DNA]</scope>
    <source>
        <strain evidence="7 8">P11</strain>
    </source>
</reference>
<dbReference type="InterPro" id="IPR036390">
    <property type="entry name" value="WH_DNA-bd_sf"/>
</dbReference>
<organism evidence="7 8">
    <name type="scientific">Clostridium ragsdalei P11</name>
    <dbReference type="NCBI Taxonomy" id="1353534"/>
    <lineage>
        <taxon>Bacteria</taxon>
        <taxon>Bacillati</taxon>
        <taxon>Bacillota</taxon>
        <taxon>Clostridia</taxon>
        <taxon>Eubacteriales</taxon>
        <taxon>Clostridiaceae</taxon>
        <taxon>Clostridium</taxon>
    </lineage>
</organism>
<dbReference type="GO" id="GO:0003700">
    <property type="term" value="F:DNA-binding transcription factor activity"/>
    <property type="evidence" value="ECO:0007669"/>
    <property type="project" value="InterPro"/>
</dbReference>
<keyword evidence="3" id="KW-0805">Transcription regulation</keyword>
<evidence type="ECO:0000313" key="8">
    <source>
        <dbReference type="Proteomes" id="UP000093954"/>
    </source>
</evidence>
<name>A0A1A6B3F9_9CLOT</name>
<dbReference type="Gene3D" id="3.40.640.10">
    <property type="entry name" value="Type I PLP-dependent aspartate aminotransferase-like (Major domain)"/>
    <property type="match status" value="1"/>
</dbReference>
<sequence>MNFINIDRKSRISLWKQLYIYYKELILSGKLKSKDKLPSTRELSRDLNIARNVVLDCYEQLMAEGYVYSKSGSGTYVCEGVKFQQVKIKTKSHFTKSDNGIEKISFRTGIPDLDNIPINKWAQVYKESILNMEVTQMDYQNSFGNYELRSELSSYLERVRGVCTSPDNILITNGAAQAFSLLCQLVKDQEYVLVENPLSYGILHTLESNQVTMKPIRVDEYGMVTSELPKQPPKLIFTTPSHQFPTGVVLPINRRIEMIKYAQKHDTYIVEDDYDSEFRFYGNPIQSMQCLDPEKVIYVGTFSKTLMPALRIGYMVLPDKLLGKIENIKYAADLHSPNLEQIALARFIEIGLFDRHVSKMRRLYLKKRNYLIQCLEKEFGEGVTITGAQAGMHFVAAFKDVIFDKNLMSRISNKNIEITAMNKHYICNNSAFQIDNALIFGYGNTKTEQMEKGIKLLGDIICSL</sequence>